<evidence type="ECO:0000313" key="4">
    <source>
        <dbReference type="EMBL" id="HJB97630.1"/>
    </source>
</evidence>
<accession>A0A9D2MW10</accession>
<dbReference type="GO" id="GO:0009228">
    <property type="term" value="P:thiamine biosynthetic process"/>
    <property type="evidence" value="ECO:0007669"/>
    <property type="project" value="UniProtKB-KW"/>
</dbReference>
<dbReference type="Proteomes" id="UP000826793">
    <property type="component" value="Unassembled WGS sequence"/>
</dbReference>
<reference evidence="4" key="2">
    <citation type="submission" date="2021-04" db="EMBL/GenBank/DDBJ databases">
        <authorList>
            <person name="Gilroy R."/>
        </authorList>
    </citation>
    <scope>NUCLEOTIDE SEQUENCE</scope>
    <source>
        <strain evidence="4">CHK185-1770</strain>
    </source>
</reference>
<organism evidence="4 5">
    <name type="scientific">Candidatus Acutalibacter pullicola</name>
    <dbReference type="NCBI Taxonomy" id="2838417"/>
    <lineage>
        <taxon>Bacteria</taxon>
        <taxon>Bacillati</taxon>
        <taxon>Bacillota</taxon>
        <taxon>Clostridia</taxon>
        <taxon>Eubacteriales</taxon>
        <taxon>Acutalibacteraceae</taxon>
        <taxon>Acutalibacter</taxon>
    </lineage>
</organism>
<dbReference type="GO" id="GO:0005737">
    <property type="term" value="C:cytoplasm"/>
    <property type="evidence" value="ECO:0007669"/>
    <property type="project" value="TreeGrafter"/>
</dbReference>
<dbReference type="PANTHER" id="PTHR20857:SF15">
    <property type="entry name" value="THIAMINE-PHOSPHATE SYNTHASE"/>
    <property type="match status" value="1"/>
</dbReference>
<dbReference type="InterPro" id="IPR022998">
    <property type="entry name" value="ThiamineP_synth_TenI"/>
</dbReference>
<dbReference type="InterPro" id="IPR013785">
    <property type="entry name" value="Aldolase_TIM"/>
</dbReference>
<dbReference type="EMBL" id="DWXG01000032">
    <property type="protein sequence ID" value="HJB97630.1"/>
    <property type="molecule type" value="Genomic_DNA"/>
</dbReference>
<dbReference type="Pfam" id="PF02581">
    <property type="entry name" value="TMP-TENI"/>
    <property type="match status" value="1"/>
</dbReference>
<reference evidence="4" key="1">
    <citation type="journal article" date="2021" name="PeerJ">
        <title>Extensive microbial diversity within the chicken gut microbiome revealed by metagenomics and culture.</title>
        <authorList>
            <person name="Gilroy R."/>
            <person name="Ravi A."/>
            <person name="Getino M."/>
            <person name="Pursley I."/>
            <person name="Horton D.L."/>
            <person name="Alikhan N.F."/>
            <person name="Baker D."/>
            <person name="Gharbi K."/>
            <person name="Hall N."/>
            <person name="Watson M."/>
            <person name="Adriaenssens E.M."/>
            <person name="Foster-Nyarko E."/>
            <person name="Jarju S."/>
            <person name="Secka A."/>
            <person name="Antonio M."/>
            <person name="Oren A."/>
            <person name="Chaudhuri R.R."/>
            <person name="La Ragione R."/>
            <person name="Hildebrand F."/>
            <person name="Pallen M.J."/>
        </authorList>
    </citation>
    <scope>NUCLEOTIDE SEQUENCE</scope>
    <source>
        <strain evidence="4">CHK185-1770</strain>
    </source>
</reference>
<sequence length="201" mass="21430">MFEMVCVTARALCPGDFLSQLERVAAAGVDKVILREKDLPEPAYKALAASALELCRRHEVACVLHNFPQTAKELGARALHLPLPRLRKLPPQEREGFPLLGTSCHSLEDVLEAAKLGCSYVTLGHIFPTGCKPGLPPRGVEFLTQVCQASPLPVYAIGGIGPENVAQVKQAGAVGACVMSGLMTATDPARLVRQLRKEAGA</sequence>
<evidence type="ECO:0000256" key="1">
    <source>
        <dbReference type="ARBA" id="ARBA00004948"/>
    </source>
</evidence>
<evidence type="ECO:0000313" key="5">
    <source>
        <dbReference type="Proteomes" id="UP000826793"/>
    </source>
</evidence>
<comment type="caution">
    <text evidence="4">The sequence shown here is derived from an EMBL/GenBank/DDBJ whole genome shotgun (WGS) entry which is preliminary data.</text>
</comment>
<dbReference type="AlphaFoldDB" id="A0A9D2MW10"/>
<gene>
    <name evidence="4" type="ORF">H9710_03520</name>
</gene>
<dbReference type="CDD" id="cd00564">
    <property type="entry name" value="TMP_TenI"/>
    <property type="match status" value="1"/>
</dbReference>
<evidence type="ECO:0000259" key="3">
    <source>
        <dbReference type="Pfam" id="PF02581"/>
    </source>
</evidence>
<dbReference type="SUPFAM" id="SSF51391">
    <property type="entry name" value="Thiamin phosphate synthase"/>
    <property type="match status" value="1"/>
</dbReference>
<proteinExistence type="predicted"/>
<comment type="pathway">
    <text evidence="1">Cofactor biosynthesis; thiamine diphosphate biosynthesis.</text>
</comment>
<keyword evidence="2" id="KW-0784">Thiamine biosynthesis</keyword>
<dbReference type="PANTHER" id="PTHR20857">
    <property type="entry name" value="THIAMINE-PHOSPHATE PYROPHOSPHORYLASE"/>
    <property type="match status" value="1"/>
</dbReference>
<protein>
    <submittedName>
        <fullName evidence="4">Thiamine phosphate synthase</fullName>
    </submittedName>
</protein>
<dbReference type="InterPro" id="IPR036206">
    <property type="entry name" value="ThiamineP_synth_sf"/>
</dbReference>
<evidence type="ECO:0000256" key="2">
    <source>
        <dbReference type="ARBA" id="ARBA00022977"/>
    </source>
</evidence>
<feature type="domain" description="Thiamine phosphate synthase/TenI" evidence="3">
    <location>
        <begin position="5"/>
        <end position="182"/>
    </location>
</feature>
<dbReference type="Gene3D" id="3.20.20.70">
    <property type="entry name" value="Aldolase class I"/>
    <property type="match status" value="1"/>
</dbReference>
<name>A0A9D2MW10_9FIRM</name>
<dbReference type="GO" id="GO:0004789">
    <property type="term" value="F:thiamine-phosphate diphosphorylase activity"/>
    <property type="evidence" value="ECO:0007669"/>
    <property type="project" value="TreeGrafter"/>
</dbReference>